<keyword evidence="2" id="KW-0472">Membrane</keyword>
<keyword evidence="1" id="KW-0175">Coiled coil</keyword>
<evidence type="ECO:0000256" key="2">
    <source>
        <dbReference type="SAM" id="Phobius"/>
    </source>
</evidence>
<reference evidence="3" key="1">
    <citation type="journal article" date="2023" name="Int. J. Syst. Evol. Microbiol.">
        <title>&lt;i&gt;Holtiella tumoricola&lt;/i&gt; gen. nov. sp. nov., isolated from a human clinical sample.</title>
        <authorList>
            <person name="Allen-Vercoe E."/>
            <person name="Daigneault M.C."/>
            <person name="Vancuren S.J."/>
            <person name="Cochrane K."/>
            <person name="O'Neal L.L."/>
            <person name="Sankaranarayanan K."/>
            <person name="Lawson P.A."/>
        </authorList>
    </citation>
    <scope>NUCLEOTIDE SEQUENCE</scope>
    <source>
        <strain evidence="3">CC70A</strain>
    </source>
</reference>
<dbReference type="AlphaFoldDB" id="A0AA42DPK2"/>
<comment type="caution">
    <text evidence="3">The sequence shown here is derived from an EMBL/GenBank/DDBJ whole genome shotgun (WGS) entry which is preliminary data.</text>
</comment>
<dbReference type="Pfam" id="PF04977">
    <property type="entry name" value="DivIC"/>
    <property type="match status" value="1"/>
</dbReference>
<dbReference type="Proteomes" id="UP001169242">
    <property type="component" value="Unassembled WGS sequence"/>
</dbReference>
<dbReference type="RefSeq" id="WP_053982752.1">
    <property type="nucleotide sequence ID" value="NZ_JAQIFT010000054.1"/>
</dbReference>
<name>A0AA42DPK2_9FIRM</name>
<accession>A0AA42DPK2</accession>
<keyword evidence="4" id="KW-1185">Reference proteome</keyword>
<evidence type="ECO:0000313" key="4">
    <source>
        <dbReference type="Proteomes" id="UP001169242"/>
    </source>
</evidence>
<evidence type="ECO:0000256" key="1">
    <source>
        <dbReference type="SAM" id="Coils"/>
    </source>
</evidence>
<evidence type="ECO:0000313" key="3">
    <source>
        <dbReference type="EMBL" id="MDA3732775.1"/>
    </source>
</evidence>
<keyword evidence="2" id="KW-1133">Transmembrane helix</keyword>
<dbReference type="EMBL" id="JAQIFT010000054">
    <property type="protein sequence ID" value="MDA3732775.1"/>
    <property type="molecule type" value="Genomic_DNA"/>
</dbReference>
<protein>
    <submittedName>
        <fullName evidence="3">Septum formation initiator family protein</fullName>
    </submittedName>
</protein>
<keyword evidence="2" id="KW-0812">Transmembrane</keyword>
<sequence>MINKKIIWRITFITSMGILLYLGARTIELNKVINKLDNQLVEATKKLEEEQNELEELNKEKDNMETLEYIERVARDKLGMVKKDDIVFKEK</sequence>
<gene>
    <name evidence="3" type="ORF">PBV87_14950</name>
</gene>
<feature type="transmembrane region" description="Helical" evidence="2">
    <location>
        <begin position="6"/>
        <end position="24"/>
    </location>
</feature>
<proteinExistence type="predicted"/>
<dbReference type="InterPro" id="IPR007060">
    <property type="entry name" value="FtsL/DivIC"/>
</dbReference>
<organism evidence="3 4">
    <name type="scientific">Holtiella tumoricola</name>
    <dbReference type="NCBI Taxonomy" id="3018743"/>
    <lineage>
        <taxon>Bacteria</taxon>
        <taxon>Bacillati</taxon>
        <taxon>Bacillota</taxon>
        <taxon>Clostridia</taxon>
        <taxon>Lachnospirales</taxon>
        <taxon>Cellulosilyticaceae</taxon>
        <taxon>Holtiella</taxon>
    </lineage>
</organism>
<feature type="coiled-coil region" evidence="1">
    <location>
        <begin position="33"/>
        <end position="67"/>
    </location>
</feature>